<keyword evidence="2" id="KW-1185">Reference proteome</keyword>
<sequence>MKEILLKSRSKLIKDSIEIIGVTKNTLNKALEKITKLEESFNSLITETEREEFYDLASENDIKSLFKLNPFDAKIKLKNWCLSTLNTVSWNNIAEKVKEMINLSAPYLTQEFSGQNIDSTFKIPKPISENQPPPSLFRSLEPANSQSLFQSNSQDLFKPNSQSFQPNRQGLFQFHIKGLFQADREESFQSSQSTLHNPDSVSYENIQKRGTKLIKYCPLSSRDDSGSIIYIRSINASSEFNHKSVEELRFEDYQFNIPLDSILKIYKSNLN</sequence>
<evidence type="ECO:0000313" key="1">
    <source>
        <dbReference type="EMBL" id="CAG9330478.1"/>
    </source>
</evidence>
<accession>A0AAU9K4A8</accession>
<name>A0AAU9K4A8_9CILI</name>
<dbReference type="Gene3D" id="1.10.10.2360">
    <property type="match status" value="1"/>
</dbReference>
<reference evidence="1" key="1">
    <citation type="submission" date="2021-09" db="EMBL/GenBank/DDBJ databases">
        <authorList>
            <consortium name="AG Swart"/>
            <person name="Singh M."/>
            <person name="Singh A."/>
            <person name="Seah K."/>
            <person name="Emmerich C."/>
        </authorList>
    </citation>
    <scope>NUCLEOTIDE SEQUENCE</scope>
    <source>
        <strain evidence="1">ATCC30299</strain>
    </source>
</reference>
<gene>
    <name evidence="1" type="ORF">BSTOLATCC_MIC51066</name>
</gene>
<dbReference type="Proteomes" id="UP001162131">
    <property type="component" value="Unassembled WGS sequence"/>
</dbReference>
<proteinExistence type="predicted"/>
<organism evidence="1 2">
    <name type="scientific">Blepharisma stoltei</name>
    <dbReference type="NCBI Taxonomy" id="1481888"/>
    <lineage>
        <taxon>Eukaryota</taxon>
        <taxon>Sar</taxon>
        <taxon>Alveolata</taxon>
        <taxon>Ciliophora</taxon>
        <taxon>Postciliodesmatophora</taxon>
        <taxon>Heterotrichea</taxon>
        <taxon>Heterotrichida</taxon>
        <taxon>Blepharismidae</taxon>
        <taxon>Blepharisma</taxon>
    </lineage>
</organism>
<comment type="caution">
    <text evidence="1">The sequence shown here is derived from an EMBL/GenBank/DDBJ whole genome shotgun (WGS) entry which is preliminary data.</text>
</comment>
<evidence type="ECO:0000313" key="2">
    <source>
        <dbReference type="Proteomes" id="UP001162131"/>
    </source>
</evidence>
<dbReference type="EMBL" id="CAJZBQ010000051">
    <property type="protein sequence ID" value="CAG9330478.1"/>
    <property type="molecule type" value="Genomic_DNA"/>
</dbReference>
<protein>
    <submittedName>
        <fullName evidence="1">Uncharacterized protein</fullName>
    </submittedName>
</protein>
<dbReference type="AlphaFoldDB" id="A0AAU9K4A8"/>